<keyword evidence="1" id="KW-1133">Transmembrane helix</keyword>
<keyword evidence="1" id="KW-0472">Membrane</keyword>
<evidence type="ECO:0000256" key="1">
    <source>
        <dbReference type="SAM" id="Phobius"/>
    </source>
</evidence>
<keyword evidence="1" id="KW-0812">Transmembrane</keyword>
<gene>
    <name evidence="2" type="ORF">GCM10023156_24940</name>
</gene>
<dbReference type="Proteomes" id="UP001500840">
    <property type="component" value="Unassembled WGS sequence"/>
</dbReference>
<name>A0ABP8MR57_9BACT</name>
<accession>A0ABP8MR57</accession>
<reference evidence="3" key="1">
    <citation type="journal article" date="2019" name="Int. J. Syst. Evol. Microbiol.">
        <title>The Global Catalogue of Microorganisms (GCM) 10K type strain sequencing project: providing services to taxonomists for standard genome sequencing and annotation.</title>
        <authorList>
            <consortium name="The Broad Institute Genomics Platform"/>
            <consortium name="The Broad Institute Genome Sequencing Center for Infectious Disease"/>
            <person name="Wu L."/>
            <person name="Ma J."/>
        </authorList>
    </citation>
    <scope>NUCLEOTIDE SEQUENCE [LARGE SCALE GENOMIC DNA]</scope>
    <source>
        <strain evidence="3">JCM 17759</strain>
    </source>
</reference>
<keyword evidence="3" id="KW-1185">Reference proteome</keyword>
<comment type="caution">
    <text evidence="2">The sequence shown here is derived from an EMBL/GenBank/DDBJ whole genome shotgun (WGS) entry which is preliminary data.</text>
</comment>
<feature type="transmembrane region" description="Helical" evidence="1">
    <location>
        <begin position="12"/>
        <end position="30"/>
    </location>
</feature>
<dbReference type="EMBL" id="BAABGA010000031">
    <property type="protein sequence ID" value="GAA4453670.1"/>
    <property type="molecule type" value="Genomic_DNA"/>
</dbReference>
<evidence type="ECO:0008006" key="4">
    <source>
        <dbReference type="Google" id="ProtNLM"/>
    </source>
</evidence>
<protein>
    <recommendedName>
        <fullName evidence="4">AsmA family protein</fullName>
    </recommendedName>
</protein>
<proteinExistence type="predicted"/>
<sequence>MSHSNHLRRTIIIIALAVVLVLAALIAWQFRSIEHLATGQQQHSFVIDCDFAKFRQIMVRKNATAAIVGHTGMRLIGEQVEGVMLDTSQDDRPLLNAIRGVSKTEVAAVKELTVQLEDPTLEANELVLEQNADIQPDHIDVITASKRAAGRLKHYQTTLDAKPDPEGTRVVLTVELDVLVKVPSLFKHRADAGVQQAADDAINGQAAAIEAFIARHADELLILPELNR</sequence>
<dbReference type="RefSeq" id="WP_345322444.1">
    <property type="nucleotide sequence ID" value="NZ_BAABGA010000031.1"/>
</dbReference>
<evidence type="ECO:0000313" key="2">
    <source>
        <dbReference type="EMBL" id="GAA4453670.1"/>
    </source>
</evidence>
<evidence type="ECO:0000313" key="3">
    <source>
        <dbReference type="Proteomes" id="UP001500840"/>
    </source>
</evidence>
<organism evidence="2 3">
    <name type="scientific">Novipirellula rosea</name>
    <dbReference type="NCBI Taxonomy" id="1031540"/>
    <lineage>
        <taxon>Bacteria</taxon>
        <taxon>Pseudomonadati</taxon>
        <taxon>Planctomycetota</taxon>
        <taxon>Planctomycetia</taxon>
        <taxon>Pirellulales</taxon>
        <taxon>Pirellulaceae</taxon>
        <taxon>Novipirellula</taxon>
    </lineage>
</organism>